<gene>
    <name evidence="2" type="ORF">Celaphus_00005047</name>
</gene>
<evidence type="ECO:0000313" key="2">
    <source>
        <dbReference type="EMBL" id="OWK10242.1"/>
    </source>
</evidence>
<keyword evidence="3" id="KW-1185">Reference proteome</keyword>
<accession>A0A212CW89</accession>
<proteinExistence type="predicted"/>
<dbReference type="OrthoDB" id="421051at2759"/>
<dbReference type="Proteomes" id="UP000242450">
    <property type="component" value="Chromosome 11"/>
</dbReference>
<reference evidence="2 3" key="1">
    <citation type="journal article" date="2018" name="Mol. Genet. Genomics">
        <title>The red deer Cervus elaphus genome CerEla1.0: sequencing, annotating, genes, and chromosomes.</title>
        <authorList>
            <person name="Bana N.A."/>
            <person name="Nyiri A."/>
            <person name="Nagy J."/>
            <person name="Frank K."/>
            <person name="Nagy T."/>
            <person name="Steger V."/>
            <person name="Schiller M."/>
            <person name="Lakatos P."/>
            <person name="Sugar L."/>
            <person name="Horn P."/>
            <person name="Barta E."/>
            <person name="Orosz L."/>
        </authorList>
    </citation>
    <scope>NUCLEOTIDE SEQUENCE [LARGE SCALE GENOMIC DNA]</scope>
    <source>
        <strain evidence="2">Hungarian</strain>
    </source>
</reference>
<sequence length="241" mass="25791">MAFQGVFERYPETLVRVVQIIMVRLQRVTFLALHNYLGLTTELFNPESQAIPLVSVASVTAGKAKKPTCCSLEERPERPPRPQEPCSPDRGGSRTAVCGPLPKRSHPVLLPSVHEEVVAELSQAQAGIQASSAPAGATADLRMVCDRARVPPHSEERPGGAVASKPRKSVVVAETPFAVLPNSDSTLDESVTSKKTDSILRAATQDLLTLMKLDVRAPLPPRAGVAGRAWGGGRLPVLETL</sequence>
<protein>
    <submittedName>
        <fullName evidence="2">Uncharacterized protein</fullName>
    </submittedName>
</protein>
<feature type="non-terminal residue" evidence="2">
    <location>
        <position position="241"/>
    </location>
</feature>
<feature type="region of interest" description="Disordered" evidence="1">
    <location>
        <begin position="70"/>
        <end position="97"/>
    </location>
</feature>
<dbReference type="AlphaFoldDB" id="A0A212CW89"/>
<organism evidence="2 3">
    <name type="scientific">Cervus elaphus hippelaphus</name>
    <name type="common">European red deer</name>
    <dbReference type="NCBI Taxonomy" id="46360"/>
    <lineage>
        <taxon>Eukaryota</taxon>
        <taxon>Metazoa</taxon>
        <taxon>Chordata</taxon>
        <taxon>Craniata</taxon>
        <taxon>Vertebrata</taxon>
        <taxon>Euteleostomi</taxon>
        <taxon>Mammalia</taxon>
        <taxon>Eutheria</taxon>
        <taxon>Laurasiatheria</taxon>
        <taxon>Artiodactyla</taxon>
        <taxon>Ruminantia</taxon>
        <taxon>Pecora</taxon>
        <taxon>Cervidae</taxon>
        <taxon>Cervinae</taxon>
        <taxon>Cervus</taxon>
    </lineage>
</organism>
<dbReference type="EMBL" id="MKHE01000011">
    <property type="protein sequence ID" value="OWK10242.1"/>
    <property type="molecule type" value="Genomic_DNA"/>
</dbReference>
<comment type="caution">
    <text evidence="2">The sequence shown here is derived from an EMBL/GenBank/DDBJ whole genome shotgun (WGS) entry which is preliminary data.</text>
</comment>
<feature type="compositionally biased region" description="Basic and acidic residues" evidence="1">
    <location>
        <begin position="72"/>
        <end position="81"/>
    </location>
</feature>
<name>A0A212CW89_CEREH</name>
<evidence type="ECO:0000256" key="1">
    <source>
        <dbReference type="SAM" id="MobiDB-lite"/>
    </source>
</evidence>
<evidence type="ECO:0000313" key="3">
    <source>
        <dbReference type="Proteomes" id="UP000242450"/>
    </source>
</evidence>